<evidence type="ECO:0000256" key="5">
    <source>
        <dbReference type="ARBA" id="ARBA00022801"/>
    </source>
</evidence>
<evidence type="ECO:0000256" key="1">
    <source>
        <dbReference type="ARBA" id="ARBA00001412"/>
    </source>
</evidence>
<accession>A0ABX1YRM0</accession>
<dbReference type="Proteomes" id="UP000596857">
    <property type="component" value="Unassembled WGS sequence"/>
</dbReference>
<evidence type="ECO:0000256" key="4">
    <source>
        <dbReference type="ARBA" id="ARBA00022723"/>
    </source>
</evidence>
<keyword evidence="7" id="KW-0326">Glycosidase</keyword>
<evidence type="ECO:0000256" key="3">
    <source>
        <dbReference type="ARBA" id="ARBA00012756"/>
    </source>
</evidence>
<gene>
    <name evidence="10" type="ORF">GC101_28105</name>
</gene>
<proteinExistence type="inferred from homology"/>
<dbReference type="Pfam" id="PF08532">
    <property type="entry name" value="Glyco_hydro_42M"/>
    <property type="match status" value="1"/>
</dbReference>
<dbReference type="PANTHER" id="PTHR36447">
    <property type="entry name" value="BETA-GALACTOSIDASE GANA"/>
    <property type="match status" value="1"/>
</dbReference>
<evidence type="ECO:0000256" key="7">
    <source>
        <dbReference type="ARBA" id="ARBA00023295"/>
    </source>
</evidence>
<evidence type="ECO:0000259" key="9">
    <source>
        <dbReference type="Pfam" id="PF08532"/>
    </source>
</evidence>
<dbReference type="InterPro" id="IPR013738">
    <property type="entry name" value="Beta_galactosidase_Trimer"/>
</dbReference>
<dbReference type="SUPFAM" id="SSF51445">
    <property type="entry name" value="(Trans)glycosidases"/>
    <property type="match status" value="1"/>
</dbReference>
<dbReference type="InterPro" id="IPR003476">
    <property type="entry name" value="Glyco_hydro_42"/>
</dbReference>
<dbReference type="InterPro" id="IPR017853">
    <property type="entry name" value="GH"/>
</dbReference>
<organism evidence="10 11">
    <name type="scientific">Paenibacillus phytohabitans</name>
    <dbReference type="NCBI Taxonomy" id="2654978"/>
    <lineage>
        <taxon>Bacteria</taxon>
        <taxon>Bacillati</taxon>
        <taxon>Bacillota</taxon>
        <taxon>Bacilli</taxon>
        <taxon>Bacillales</taxon>
        <taxon>Paenibacillaceae</taxon>
        <taxon>Paenibacillus</taxon>
    </lineage>
</organism>
<reference evidence="10 11" key="1">
    <citation type="submission" date="2019-10" db="EMBL/GenBank/DDBJ databases">
        <title>Description of Paenibacillus terricola sp. nov.</title>
        <authorList>
            <person name="Carlier A."/>
            <person name="Qi S."/>
        </authorList>
    </citation>
    <scope>NUCLEOTIDE SEQUENCE [LARGE SCALE GENOMIC DNA]</scope>
    <source>
        <strain evidence="10 11">LMG 31459</strain>
    </source>
</reference>
<evidence type="ECO:0000259" key="8">
    <source>
        <dbReference type="Pfam" id="PF02449"/>
    </source>
</evidence>
<dbReference type="CDD" id="cd03143">
    <property type="entry name" value="A4_beta-galactosidase_middle_domain"/>
    <property type="match status" value="1"/>
</dbReference>
<comment type="catalytic activity">
    <reaction evidence="1">
        <text>Hydrolysis of terminal non-reducing beta-D-galactose residues in beta-D-galactosides.</text>
        <dbReference type="EC" id="3.2.1.23"/>
    </reaction>
</comment>
<feature type="domain" description="Glycoside hydrolase family 42 N-terminal" evidence="8">
    <location>
        <begin position="11"/>
        <end position="379"/>
    </location>
</feature>
<dbReference type="Gene3D" id="3.20.20.80">
    <property type="entry name" value="Glycosidases"/>
    <property type="match status" value="1"/>
</dbReference>
<keyword evidence="4" id="KW-0479">Metal-binding</keyword>
<dbReference type="EC" id="3.2.1.23" evidence="3"/>
<name>A0ABX1YRM0_9BACL</name>
<dbReference type="InterPro" id="IPR029062">
    <property type="entry name" value="Class_I_gatase-like"/>
</dbReference>
<comment type="similarity">
    <text evidence="2">Belongs to the glycosyl hydrolase 42 family.</text>
</comment>
<evidence type="ECO:0000256" key="2">
    <source>
        <dbReference type="ARBA" id="ARBA00005940"/>
    </source>
</evidence>
<evidence type="ECO:0000313" key="11">
    <source>
        <dbReference type="Proteomes" id="UP000596857"/>
    </source>
</evidence>
<evidence type="ECO:0000313" key="10">
    <source>
        <dbReference type="EMBL" id="NOU82731.1"/>
    </source>
</evidence>
<keyword evidence="6" id="KW-0862">Zinc</keyword>
<dbReference type="InterPro" id="IPR013529">
    <property type="entry name" value="Glyco_hydro_42_N"/>
</dbReference>
<protein>
    <recommendedName>
        <fullName evidence="3">beta-galactosidase</fullName>
        <ecNumber evidence="3">3.2.1.23</ecNumber>
    </recommendedName>
</protein>
<keyword evidence="11" id="KW-1185">Reference proteome</keyword>
<keyword evidence="5" id="KW-0378">Hydrolase</keyword>
<dbReference type="Pfam" id="PF02449">
    <property type="entry name" value="Glyco_hydro_42"/>
    <property type="match status" value="1"/>
</dbReference>
<comment type="caution">
    <text evidence="10">The sequence shown here is derived from an EMBL/GenBank/DDBJ whole genome shotgun (WGS) entry which is preliminary data.</text>
</comment>
<dbReference type="PANTHER" id="PTHR36447:SF2">
    <property type="entry name" value="BETA-GALACTOSIDASE YESZ"/>
    <property type="match status" value="1"/>
</dbReference>
<dbReference type="EMBL" id="WHOB01000086">
    <property type="protein sequence ID" value="NOU82731.1"/>
    <property type="molecule type" value="Genomic_DNA"/>
</dbReference>
<dbReference type="SUPFAM" id="SSF52317">
    <property type="entry name" value="Class I glutamine amidotransferase-like"/>
    <property type="match status" value="1"/>
</dbReference>
<sequence>MKQLIFVGTNYHPHDWPRERWPVDIQLMKDSGFNLVRLGHLCWDSFEPSEGNFTFEWFDEVMDLFAEAGIKVVLDIATRPAPTWLHKKYPEIDLADRSGNRLAAVHRYMDDVGNPVFQEYAYRFADMLTNRYANAPALYALGLCNEIGSGAPSFSEDARRRYVQWLREKYQTIEQLNLCWAAHRWSRKLNSFEDAEFPVAGAMNGAPERMLDMWRFFSDEQLDYLQGLRDLVRKNAPGIKESTNHWGEHPGYGFDYLKANGTLFDIPGVGFYPGVNPEDRNALNGTCFTLNHRIGETNKPIWCLEFQTGSFGAYAPPKGVLRMYAYLALLFRAEAVCAWTWRSMLGGEEQYFYGLLDHDGLPGRKLDEFRQFTSELDKLSDLGLPYLPNPEIALAYSYEAFKVSENQKAYYKTPYLKQVITTYQALMADNTDCNVVNLRSIEKDYKLLLIPGHCIMDEASAQSVRQFVEQGGTVIMTAYSAKVDENNQVFSSTLPGRLSDVFGIRAGAFERPIYHTSEANEGGLQKERMNLRRESPRIRMGEQIFDTPIDYYEILEPSTAETWANFTDIDRELPAVTANTFGQGTAIYTAVPAQMDVLKALLEICYEKLDIQKGLAAPEGVVARRIGDSAIYVNTTGSEQILNLSLKGHSLLSSSIFEGELLLKPYDVEVLSTSEFAQL</sequence>
<feature type="domain" description="Beta-galactosidase trimerisation" evidence="9">
    <location>
        <begin position="391"/>
        <end position="611"/>
    </location>
</feature>
<evidence type="ECO:0000256" key="6">
    <source>
        <dbReference type="ARBA" id="ARBA00022833"/>
    </source>
</evidence>
<dbReference type="Gene3D" id="3.40.50.880">
    <property type="match status" value="1"/>
</dbReference>